<accession>S7X562</accession>
<proteinExistence type="predicted"/>
<evidence type="ECO:0000313" key="3">
    <source>
        <dbReference type="Proteomes" id="UP000014962"/>
    </source>
</evidence>
<keyword evidence="1" id="KW-0472">Membrane</keyword>
<comment type="caution">
    <text evidence="2">The sequence shown here is derived from an EMBL/GenBank/DDBJ whole genome shotgun (WGS) entry which is preliminary data.</text>
</comment>
<dbReference type="PATRIC" id="fig|641526.4.peg.733"/>
<organism evidence="2 3">
    <name type="scientific">Winogradskyella psychrotolerans RS-3</name>
    <dbReference type="NCBI Taxonomy" id="641526"/>
    <lineage>
        <taxon>Bacteria</taxon>
        <taxon>Pseudomonadati</taxon>
        <taxon>Bacteroidota</taxon>
        <taxon>Flavobacteriia</taxon>
        <taxon>Flavobacteriales</taxon>
        <taxon>Flavobacteriaceae</taxon>
        <taxon>Winogradskyella</taxon>
    </lineage>
</organism>
<protein>
    <submittedName>
        <fullName evidence="2">Uncharacterized protein</fullName>
    </submittedName>
</protein>
<keyword evidence="1" id="KW-0812">Transmembrane</keyword>
<dbReference type="RefSeq" id="WP_020895298.1">
    <property type="nucleotide sequence ID" value="NZ_ATMR01000042.1"/>
</dbReference>
<dbReference type="Proteomes" id="UP000014962">
    <property type="component" value="Unassembled WGS sequence"/>
</dbReference>
<name>S7X562_9FLAO</name>
<dbReference type="STRING" id="641526.ADIWIN_0741"/>
<dbReference type="eggNOG" id="ENOG5032AAN">
    <property type="taxonomic scope" value="Bacteria"/>
</dbReference>
<dbReference type="Pfam" id="PF19578">
    <property type="entry name" value="DUF6090"/>
    <property type="match status" value="1"/>
</dbReference>
<dbReference type="AlphaFoldDB" id="S7X562"/>
<evidence type="ECO:0000313" key="2">
    <source>
        <dbReference type="EMBL" id="EPR74164.1"/>
    </source>
</evidence>
<evidence type="ECO:0000256" key="1">
    <source>
        <dbReference type="SAM" id="Phobius"/>
    </source>
</evidence>
<dbReference type="EMBL" id="ATMR01000042">
    <property type="protein sequence ID" value="EPR74164.1"/>
    <property type="molecule type" value="Genomic_DNA"/>
</dbReference>
<keyword evidence="3" id="KW-1185">Reference proteome</keyword>
<feature type="transmembrane region" description="Helical" evidence="1">
    <location>
        <begin position="21"/>
        <end position="42"/>
    </location>
</feature>
<dbReference type="InterPro" id="IPR045749">
    <property type="entry name" value="DUF6090"/>
</dbReference>
<reference evidence="2 3" key="1">
    <citation type="journal article" date="2013" name="Genome Announc.">
        <title>Draft Genome Sequence of Winogradskyella psychrotolerans RS-3T, Isolated from the Marine Transect of Kongsfjorden, Ny-Alesund, Svalbard, Arctic Ocean.</title>
        <authorList>
            <person name="Kumar Pinnaka A."/>
            <person name="Ara S."/>
            <person name="Singh A."/>
            <person name="Shivaji S."/>
        </authorList>
    </citation>
    <scope>NUCLEOTIDE SEQUENCE [LARGE SCALE GENOMIC DNA]</scope>
    <source>
        <strain evidence="2 3">RS-3</strain>
    </source>
</reference>
<gene>
    <name evidence="2" type="ORF">ADIWIN_0741</name>
</gene>
<keyword evidence="1" id="KW-1133">Transmembrane helix</keyword>
<sequence length="251" mass="28953">MIKLFRNIRQNLLNEGKTTKYVKYAIGEIVLVVIGILIALQINNWNENRKANIEETAILESLHENLILAKQQSEALIAEEKVLKQSLIFVLGIEANPVDIEKQTITDSIFKDAVWNLQSDLPTINTYTNIKNTDKLSLIKSKTINEKFSDLDFRLNKLNNVLEDRLSVHQIRIDNILENDINFIPLVKSTVTEISITNETTNNYNEILSDKRIRNLLGMKLDFTQDVIDFRENLDIEMKQLICLIEAELNE</sequence>